<evidence type="ECO:0008006" key="4">
    <source>
        <dbReference type="Google" id="ProtNLM"/>
    </source>
</evidence>
<dbReference type="InterPro" id="IPR028082">
    <property type="entry name" value="Peripla_BP_I"/>
</dbReference>
<name>A0A2I1N920_9BACT</name>
<organism evidence="2 3">
    <name type="scientific">Campylobacter ureolyticus</name>
    <dbReference type="NCBI Taxonomy" id="827"/>
    <lineage>
        <taxon>Bacteria</taxon>
        <taxon>Pseudomonadati</taxon>
        <taxon>Campylobacterota</taxon>
        <taxon>Epsilonproteobacteria</taxon>
        <taxon>Campylobacterales</taxon>
        <taxon>Campylobacteraceae</taxon>
        <taxon>Campylobacter</taxon>
    </lineage>
</organism>
<dbReference type="AlphaFoldDB" id="A0A2I1N920"/>
<dbReference type="EMBL" id="PKHU01000006">
    <property type="protein sequence ID" value="PKZ28855.1"/>
    <property type="molecule type" value="Genomic_DNA"/>
</dbReference>
<evidence type="ECO:0000313" key="2">
    <source>
        <dbReference type="EMBL" id="PKZ28855.1"/>
    </source>
</evidence>
<dbReference type="SUPFAM" id="SSF53822">
    <property type="entry name" value="Periplasmic binding protein-like I"/>
    <property type="match status" value="1"/>
</dbReference>
<evidence type="ECO:0000256" key="1">
    <source>
        <dbReference type="SAM" id="SignalP"/>
    </source>
</evidence>
<keyword evidence="1" id="KW-0732">Signal</keyword>
<proteinExistence type="predicted"/>
<evidence type="ECO:0000313" key="3">
    <source>
        <dbReference type="Proteomes" id="UP000234639"/>
    </source>
</evidence>
<dbReference type="RefSeq" id="WP_101637550.1">
    <property type="nucleotide sequence ID" value="NZ_JANQCS010000002.1"/>
</dbReference>
<gene>
    <name evidence="2" type="ORF">CYJ41_07060</name>
</gene>
<protein>
    <recommendedName>
        <fullName evidence="4">Periplasmic protein</fullName>
    </recommendedName>
</protein>
<accession>A0A2I1N920</accession>
<dbReference type="Proteomes" id="UP000234639">
    <property type="component" value="Unassembled WGS sequence"/>
</dbReference>
<comment type="caution">
    <text evidence="2">The sequence shown here is derived from an EMBL/GenBank/DDBJ whole genome shotgun (WGS) entry which is preliminary data.</text>
</comment>
<feature type="chain" id="PRO_5014122565" description="Periplasmic protein" evidence="1">
    <location>
        <begin position="18"/>
        <end position="413"/>
    </location>
</feature>
<feature type="signal peptide" evidence="1">
    <location>
        <begin position="1"/>
        <end position="17"/>
    </location>
</feature>
<reference evidence="2 3" key="1">
    <citation type="submission" date="2017-12" db="EMBL/GenBank/DDBJ databases">
        <title>Phylogenetic diversity of female urinary microbiome.</title>
        <authorList>
            <person name="Thomas-White K."/>
            <person name="Wolfe A.J."/>
        </authorList>
    </citation>
    <scope>NUCLEOTIDE SEQUENCE [LARGE SCALE GENOMIC DNA]</scope>
    <source>
        <strain evidence="2 3">UMB0112</strain>
    </source>
</reference>
<dbReference type="PROSITE" id="PS51257">
    <property type="entry name" value="PROKAR_LIPOPROTEIN"/>
    <property type="match status" value="1"/>
</dbReference>
<sequence length="413" mass="46847">MKKNLLILLLIFSSCFAKIQKPSPIPPASLYYLDFEPGICDSQCLKKLIDEKKDFSFLSRYSKEYSNSYLESYYMSLVSGIAKLVVTKDMDLSQQQIAVLLPQNIIGGYAHIVSNAVFSYIISKNLNVKVKFYLTGNENEISLITAINKIKNDGISLVIAPLTAKGAEIIAKNSDINMLFFIPTLHYKMVKASRGNIFFGGIDYEDQVLKLLEYSDYKNIVVFEDNSFLAKFLDEYISLSGANIEKKVLVDGAQTSLLGRVDENLKDVDIFLNLPLNTTAKIIYELKINDLVPNAFFTTQINYAPKLLSLIDFKDRQNLFIANSITHVPQNIASISSILGVDIYYNWIAYSTAIGLDYLYNAFANTDDERIFKERIVGSSINYDTKIYKTTNHKFESIRDEEKNLNSELNFEN</sequence>